<dbReference type="SUPFAM" id="SSF54160">
    <property type="entry name" value="Chromo domain-like"/>
    <property type="match status" value="1"/>
</dbReference>
<dbReference type="InterPro" id="IPR012337">
    <property type="entry name" value="RNaseH-like_sf"/>
</dbReference>
<dbReference type="InterPro" id="IPR001584">
    <property type="entry name" value="Integrase_cat-core"/>
</dbReference>
<evidence type="ECO:0000256" key="1">
    <source>
        <dbReference type="ARBA" id="ARBA00004123"/>
    </source>
</evidence>
<dbReference type="Gene3D" id="3.30.420.10">
    <property type="entry name" value="Ribonuclease H-like superfamily/Ribonuclease H"/>
    <property type="match status" value="1"/>
</dbReference>
<dbReference type="InterPro" id="IPR023780">
    <property type="entry name" value="Chromo_domain"/>
</dbReference>
<evidence type="ECO:0000313" key="5">
    <source>
        <dbReference type="Proteomes" id="UP001274896"/>
    </source>
</evidence>
<dbReference type="InterPro" id="IPR036397">
    <property type="entry name" value="RNaseH_sf"/>
</dbReference>
<proteinExistence type="predicted"/>
<comment type="caution">
    <text evidence="4">The sequence shown here is derived from an EMBL/GenBank/DDBJ whole genome shotgun (WGS) entry which is preliminary data.</text>
</comment>
<dbReference type="SMART" id="SM00298">
    <property type="entry name" value="CHROMO"/>
    <property type="match status" value="1"/>
</dbReference>
<dbReference type="GO" id="GO:0003676">
    <property type="term" value="F:nucleic acid binding"/>
    <property type="evidence" value="ECO:0007669"/>
    <property type="project" value="InterPro"/>
</dbReference>
<dbReference type="GO" id="GO:0015074">
    <property type="term" value="P:DNA integration"/>
    <property type="evidence" value="ECO:0007669"/>
    <property type="project" value="InterPro"/>
</dbReference>
<dbReference type="PANTHER" id="PTHR37984:SF5">
    <property type="entry name" value="PROTEIN NYNRIN-LIKE"/>
    <property type="match status" value="1"/>
</dbReference>
<comment type="subcellular location">
    <subcellularLocation>
        <location evidence="1">Nucleus</location>
    </subcellularLocation>
</comment>
<dbReference type="Gene3D" id="2.40.50.40">
    <property type="match status" value="1"/>
</dbReference>
<evidence type="ECO:0000313" key="4">
    <source>
        <dbReference type="EMBL" id="KAK3550836.1"/>
    </source>
</evidence>
<dbReference type="InterPro" id="IPR000953">
    <property type="entry name" value="Chromo/chromo_shadow_dom"/>
</dbReference>
<dbReference type="EMBL" id="JAUCMX010000003">
    <property type="protein sequence ID" value="KAK3550836.1"/>
    <property type="molecule type" value="Genomic_DNA"/>
</dbReference>
<organism evidence="4 5">
    <name type="scientific">Hemibagrus guttatus</name>
    <dbReference type="NCBI Taxonomy" id="175788"/>
    <lineage>
        <taxon>Eukaryota</taxon>
        <taxon>Metazoa</taxon>
        <taxon>Chordata</taxon>
        <taxon>Craniata</taxon>
        <taxon>Vertebrata</taxon>
        <taxon>Euteleostomi</taxon>
        <taxon>Actinopterygii</taxon>
        <taxon>Neopterygii</taxon>
        <taxon>Teleostei</taxon>
        <taxon>Ostariophysi</taxon>
        <taxon>Siluriformes</taxon>
        <taxon>Bagridae</taxon>
        <taxon>Hemibagrus</taxon>
    </lineage>
</organism>
<dbReference type="SUPFAM" id="SSF53098">
    <property type="entry name" value="Ribonuclease H-like"/>
    <property type="match status" value="1"/>
</dbReference>
<dbReference type="Proteomes" id="UP001274896">
    <property type="component" value="Unassembled WGS sequence"/>
</dbReference>
<accession>A0AAE0RD88</accession>
<dbReference type="PANTHER" id="PTHR37984">
    <property type="entry name" value="PROTEIN CBG26694"/>
    <property type="match status" value="1"/>
</dbReference>
<dbReference type="Pfam" id="PF00665">
    <property type="entry name" value="rve"/>
    <property type="match status" value="1"/>
</dbReference>
<evidence type="ECO:0000259" key="3">
    <source>
        <dbReference type="PROSITE" id="PS50994"/>
    </source>
</evidence>
<dbReference type="PROSITE" id="PS50994">
    <property type="entry name" value="INTEGRASE"/>
    <property type="match status" value="1"/>
</dbReference>
<dbReference type="GO" id="GO:0005634">
    <property type="term" value="C:nucleus"/>
    <property type="evidence" value="ECO:0007669"/>
    <property type="project" value="UniProtKB-SubCell"/>
</dbReference>
<dbReference type="PROSITE" id="PS50013">
    <property type="entry name" value="CHROMO_2"/>
    <property type="match status" value="1"/>
</dbReference>
<gene>
    <name evidence="4" type="ORF">QTP70_006152</name>
</gene>
<protein>
    <submittedName>
        <fullName evidence="4">Uncharacterized protein</fullName>
    </submittedName>
</protein>
<dbReference type="AlphaFoldDB" id="A0AAE0RD88"/>
<sequence length="316" mass="36478">MISTSGCLPEGKLVPLPISCRPWYHLGIDFAIDLLVSNGFTTILVTVDHFSKACKLIPLKGLPTALETAEALLNNVFRHFGIPEGIVSDRGPQFISRVWQVFFKLLGVSVSLSSGTEVLPPPEIDTDDTIYQVQEIMNSRRRGGRLQYLVDWEGYGPEERSWVYWDDILDPSLLEEFHQCHPDRPTPRGHGRPCRCSQTWRNRITRCQEKLWYCVRKSGVSEKYVRVVQDMYERSRTVVRCAVGQTEEFAMVMDQLSEEVRQESPWTMMFADDIVICSEGREQVEENLERRGMEISHSTMERSVTVRWRQQILVSF</sequence>
<dbReference type="Pfam" id="PF00385">
    <property type="entry name" value="Chromo"/>
    <property type="match status" value="1"/>
</dbReference>
<feature type="domain" description="Chromo" evidence="2">
    <location>
        <begin position="131"/>
        <end position="189"/>
    </location>
</feature>
<dbReference type="InterPro" id="IPR016197">
    <property type="entry name" value="Chromo-like_dom_sf"/>
</dbReference>
<name>A0AAE0RD88_9TELE</name>
<feature type="domain" description="Integrase catalytic" evidence="3">
    <location>
        <begin position="18"/>
        <end position="113"/>
    </location>
</feature>
<keyword evidence="5" id="KW-1185">Reference proteome</keyword>
<evidence type="ECO:0000259" key="2">
    <source>
        <dbReference type="PROSITE" id="PS50013"/>
    </source>
</evidence>
<dbReference type="InterPro" id="IPR050951">
    <property type="entry name" value="Retrovirus_Pol_polyprotein"/>
</dbReference>
<reference evidence="4" key="1">
    <citation type="submission" date="2023-06" db="EMBL/GenBank/DDBJ databases">
        <title>Male Hemibagrus guttatus genome.</title>
        <authorList>
            <person name="Bian C."/>
        </authorList>
    </citation>
    <scope>NUCLEOTIDE SEQUENCE</scope>
    <source>
        <strain evidence="4">Male_cb2023</strain>
        <tissue evidence="4">Muscle</tissue>
    </source>
</reference>